<feature type="transmembrane region" description="Helical" evidence="5">
    <location>
        <begin position="57"/>
        <end position="74"/>
    </location>
</feature>
<evidence type="ECO:0000256" key="3">
    <source>
        <dbReference type="ARBA" id="ARBA00022989"/>
    </source>
</evidence>
<feature type="transmembrane region" description="Helical" evidence="5">
    <location>
        <begin position="223"/>
        <end position="256"/>
    </location>
</feature>
<evidence type="ECO:0000313" key="6">
    <source>
        <dbReference type="EMBL" id="KAK0396171.1"/>
    </source>
</evidence>
<keyword evidence="3 5" id="KW-1133">Transmembrane helix</keyword>
<feature type="transmembrane region" description="Helical" evidence="5">
    <location>
        <begin position="94"/>
        <end position="120"/>
    </location>
</feature>
<dbReference type="EMBL" id="JAUCMV010000005">
    <property type="protein sequence ID" value="KAK0396171.1"/>
    <property type="molecule type" value="Genomic_DNA"/>
</dbReference>
<gene>
    <name evidence="6" type="ORF">QR680_001605</name>
</gene>
<keyword evidence="2 5" id="KW-0812">Transmembrane</keyword>
<dbReference type="GO" id="GO:0016020">
    <property type="term" value="C:membrane"/>
    <property type="evidence" value="ECO:0007669"/>
    <property type="project" value="UniProtKB-SubCell"/>
</dbReference>
<evidence type="ECO:0000256" key="2">
    <source>
        <dbReference type="ARBA" id="ARBA00022692"/>
    </source>
</evidence>
<feature type="transmembrane region" description="Helical" evidence="5">
    <location>
        <begin position="187"/>
        <end position="203"/>
    </location>
</feature>
<evidence type="ECO:0000256" key="1">
    <source>
        <dbReference type="ARBA" id="ARBA00004141"/>
    </source>
</evidence>
<comment type="caution">
    <text evidence="6">The sequence shown here is derived from an EMBL/GenBank/DDBJ whole genome shotgun (WGS) entry which is preliminary data.</text>
</comment>
<accession>A0AA39GZ41</accession>
<feature type="transmembrane region" description="Helical" evidence="5">
    <location>
        <begin position="296"/>
        <end position="314"/>
    </location>
</feature>
<protein>
    <recommendedName>
        <fullName evidence="8">Membrane transporter protein</fullName>
    </recommendedName>
</protein>
<keyword evidence="4 5" id="KW-0472">Membrane</keyword>
<dbReference type="Pfam" id="PF01925">
    <property type="entry name" value="TauE"/>
    <property type="match status" value="1"/>
</dbReference>
<dbReference type="Proteomes" id="UP001175271">
    <property type="component" value="Unassembled WGS sequence"/>
</dbReference>
<evidence type="ECO:0000313" key="7">
    <source>
        <dbReference type="Proteomes" id="UP001175271"/>
    </source>
</evidence>
<reference evidence="6" key="1">
    <citation type="submission" date="2023-06" db="EMBL/GenBank/DDBJ databases">
        <title>Genomic analysis of the entomopathogenic nematode Steinernema hermaphroditum.</title>
        <authorList>
            <person name="Schwarz E.M."/>
            <person name="Heppert J.K."/>
            <person name="Baniya A."/>
            <person name="Schwartz H.T."/>
            <person name="Tan C.-H."/>
            <person name="Antoshechkin I."/>
            <person name="Sternberg P.W."/>
            <person name="Goodrich-Blair H."/>
            <person name="Dillman A.R."/>
        </authorList>
    </citation>
    <scope>NUCLEOTIDE SEQUENCE</scope>
    <source>
        <strain evidence="6">PS9179</strain>
        <tissue evidence="6">Whole animal</tissue>
    </source>
</reference>
<feature type="transmembrane region" description="Helical" evidence="5">
    <location>
        <begin position="157"/>
        <end position="175"/>
    </location>
</feature>
<dbReference type="PANTHER" id="PTHR31154">
    <property type="entry name" value="MEMBRANE TRANSPORTER PROTEIN"/>
    <property type="match status" value="1"/>
</dbReference>
<keyword evidence="7" id="KW-1185">Reference proteome</keyword>
<dbReference type="InterPro" id="IPR002781">
    <property type="entry name" value="TM_pro_TauE-like"/>
</dbReference>
<organism evidence="6 7">
    <name type="scientific">Steinernema hermaphroditum</name>
    <dbReference type="NCBI Taxonomy" id="289476"/>
    <lineage>
        <taxon>Eukaryota</taxon>
        <taxon>Metazoa</taxon>
        <taxon>Ecdysozoa</taxon>
        <taxon>Nematoda</taxon>
        <taxon>Chromadorea</taxon>
        <taxon>Rhabditida</taxon>
        <taxon>Tylenchina</taxon>
        <taxon>Panagrolaimomorpha</taxon>
        <taxon>Strongyloidoidea</taxon>
        <taxon>Steinernematidae</taxon>
        <taxon>Steinernema</taxon>
    </lineage>
</organism>
<proteinExistence type="predicted"/>
<feature type="transmembrane region" description="Helical" evidence="5">
    <location>
        <begin position="345"/>
        <end position="365"/>
    </location>
</feature>
<evidence type="ECO:0000256" key="5">
    <source>
        <dbReference type="SAM" id="Phobius"/>
    </source>
</evidence>
<sequence>MNVNPCSSQKKRRTPKEFFVKYFLEGQELDEKHIEDLKNIPKDASFDQKLLIKYRKFVAFLIPFIVAQTVWWLLALKHDFFYLYKHHWQMPLTMVFGAIIAGMTSEGGGAVAFPVMTFGLQIDPKTARDFSLMIQTTGMTMSIFAIIFMRIQIEWRAIVFPTLGAIPGVLIGFIYLDPIFTPAVKKMMFVSIWCSFAMSLWILNRQKKRPTNNTIQNFCGWKAVVLLLTGFVGGIFNSFAGSGVDICVFSVITLLFRVSEKTATPTTVVLMGLNSQIGFFWRAAIEEDIDQLAWDTLKVCAPVVVTFAPLGSFLGSHFHRLIMAAFIYLIEIMSLAGFLFTKPHWTLVVTGSFIICFGLLFFSLLSRIGQRLMQGENKRVVMKDEMEEFIAP</sequence>
<dbReference type="AlphaFoldDB" id="A0AA39GZ41"/>
<evidence type="ECO:0008006" key="8">
    <source>
        <dbReference type="Google" id="ProtNLM"/>
    </source>
</evidence>
<dbReference type="PANTHER" id="PTHR31154:SF4">
    <property type="entry name" value="MEMBRANE TRANSPORTER PROTEIN"/>
    <property type="match status" value="1"/>
</dbReference>
<feature type="transmembrane region" description="Helical" evidence="5">
    <location>
        <begin position="132"/>
        <end position="151"/>
    </location>
</feature>
<evidence type="ECO:0000256" key="4">
    <source>
        <dbReference type="ARBA" id="ARBA00023136"/>
    </source>
</evidence>
<feature type="transmembrane region" description="Helical" evidence="5">
    <location>
        <begin position="321"/>
        <end position="339"/>
    </location>
</feature>
<name>A0AA39GZ41_9BILA</name>
<comment type="subcellular location">
    <subcellularLocation>
        <location evidence="1">Membrane</location>
        <topology evidence="1">Multi-pass membrane protein</topology>
    </subcellularLocation>
</comment>